<dbReference type="Proteomes" id="UP000198420">
    <property type="component" value="Unassembled WGS sequence"/>
</dbReference>
<dbReference type="CDD" id="cd15457">
    <property type="entry name" value="NADAR"/>
    <property type="match status" value="1"/>
</dbReference>
<dbReference type="AlphaFoldDB" id="A0A238UWV0"/>
<comment type="catalytic activity">
    <reaction evidence="2">
        <text>2,5-diamino-6-hydroxy-4-(5-phosphoribosylamino)-pyrimidine + H2O = 2,5,6-triamino-4-hydroxypyrimidine + D-ribose 5-phosphate</text>
        <dbReference type="Rhea" id="RHEA:23436"/>
        <dbReference type="ChEBI" id="CHEBI:15377"/>
        <dbReference type="ChEBI" id="CHEBI:58614"/>
        <dbReference type="ChEBI" id="CHEBI:78346"/>
        <dbReference type="ChEBI" id="CHEBI:137796"/>
    </reaction>
</comment>
<gene>
    <name evidence="4" type="ORF">SAMN06265355_101531</name>
</gene>
<dbReference type="InterPro" id="IPR012816">
    <property type="entry name" value="NADAR"/>
</dbReference>
<organism evidence="4 5">
    <name type="scientific">Actinomadura mexicana</name>
    <dbReference type="NCBI Taxonomy" id="134959"/>
    <lineage>
        <taxon>Bacteria</taxon>
        <taxon>Bacillati</taxon>
        <taxon>Actinomycetota</taxon>
        <taxon>Actinomycetes</taxon>
        <taxon>Streptosporangiales</taxon>
        <taxon>Thermomonosporaceae</taxon>
        <taxon>Actinomadura</taxon>
    </lineage>
</organism>
<dbReference type="SUPFAM" id="SSF143990">
    <property type="entry name" value="YbiA-like"/>
    <property type="match status" value="1"/>
</dbReference>
<evidence type="ECO:0000256" key="1">
    <source>
        <dbReference type="ARBA" id="ARBA00000022"/>
    </source>
</evidence>
<dbReference type="Gene3D" id="1.10.357.40">
    <property type="entry name" value="YbiA-like"/>
    <property type="match status" value="1"/>
</dbReference>
<dbReference type="Pfam" id="PF08719">
    <property type="entry name" value="NADAR"/>
    <property type="match status" value="1"/>
</dbReference>
<evidence type="ECO:0000256" key="2">
    <source>
        <dbReference type="ARBA" id="ARBA00000751"/>
    </source>
</evidence>
<dbReference type="OrthoDB" id="67297at2"/>
<comment type="catalytic activity">
    <reaction evidence="1">
        <text>5-amino-6-(5-phospho-D-ribosylamino)uracil + H2O = 5,6-diaminouracil + D-ribose 5-phosphate</text>
        <dbReference type="Rhea" id="RHEA:55020"/>
        <dbReference type="ChEBI" id="CHEBI:15377"/>
        <dbReference type="ChEBI" id="CHEBI:46252"/>
        <dbReference type="ChEBI" id="CHEBI:58453"/>
        <dbReference type="ChEBI" id="CHEBI:78346"/>
    </reaction>
</comment>
<dbReference type="EMBL" id="FZNP01000001">
    <property type="protein sequence ID" value="SNR26486.1"/>
    <property type="molecule type" value="Genomic_DNA"/>
</dbReference>
<dbReference type="NCBIfam" id="TIGR02464">
    <property type="entry name" value="ribofla_fusion"/>
    <property type="match status" value="1"/>
</dbReference>
<dbReference type="RefSeq" id="WP_089309917.1">
    <property type="nucleotide sequence ID" value="NZ_FZNP01000001.1"/>
</dbReference>
<keyword evidence="5" id="KW-1185">Reference proteome</keyword>
<proteinExistence type="predicted"/>
<name>A0A238UWV0_9ACTN</name>
<dbReference type="InterPro" id="IPR037238">
    <property type="entry name" value="YbiA-like_sf"/>
</dbReference>
<accession>A0A238UWV0</accession>
<evidence type="ECO:0000313" key="5">
    <source>
        <dbReference type="Proteomes" id="UP000198420"/>
    </source>
</evidence>
<evidence type="ECO:0000259" key="3">
    <source>
        <dbReference type="Pfam" id="PF08719"/>
    </source>
</evidence>
<reference evidence="5" key="1">
    <citation type="submission" date="2017-06" db="EMBL/GenBank/DDBJ databases">
        <authorList>
            <person name="Varghese N."/>
            <person name="Submissions S."/>
        </authorList>
    </citation>
    <scope>NUCLEOTIDE SEQUENCE [LARGE SCALE GENOMIC DNA]</scope>
    <source>
        <strain evidence="5">DSM 44485</strain>
    </source>
</reference>
<evidence type="ECO:0000313" key="4">
    <source>
        <dbReference type="EMBL" id="SNR26486.1"/>
    </source>
</evidence>
<feature type="domain" description="NADAR" evidence="3">
    <location>
        <begin position="20"/>
        <end position="173"/>
    </location>
</feature>
<protein>
    <recommendedName>
        <fullName evidence="3">NADAR domain-containing protein</fullName>
    </recommendedName>
</protein>
<sequence>MDVAELTRLREQGAHLRFLFFWGHQTPGRGYLSQWWPSPFTVGGVTYATAEHYMMAEKARLFGDEETAAAIIAASHPRRAKDLGRRVRDFDERTWRDNRVTIVTKGGEAKFAQNRDLRDYLAGTRDRVLVEASPLDRVWGIGLTADDPRAEDPALWQGENLLGFALMTVRETLSS</sequence>